<dbReference type="Proteomes" id="UP000319557">
    <property type="component" value="Chromosome"/>
</dbReference>
<dbReference type="Pfam" id="PF00034">
    <property type="entry name" value="Cytochrom_C"/>
    <property type="match status" value="1"/>
</dbReference>
<accession>A0A517LVU5</accession>
<dbReference type="KEGG" id="ruv:EC9_09170"/>
<feature type="domain" description="Cytochrome c" evidence="6">
    <location>
        <begin position="1119"/>
        <end position="1254"/>
    </location>
</feature>
<gene>
    <name evidence="7" type="ORF">EC9_09170</name>
</gene>
<dbReference type="GO" id="GO:0020037">
    <property type="term" value="F:heme binding"/>
    <property type="evidence" value="ECO:0007669"/>
    <property type="project" value="InterPro"/>
</dbReference>
<dbReference type="RefSeq" id="WP_246105957.1">
    <property type="nucleotide sequence ID" value="NZ_CP036261.1"/>
</dbReference>
<evidence type="ECO:0000259" key="6">
    <source>
        <dbReference type="PROSITE" id="PS51007"/>
    </source>
</evidence>
<dbReference type="SUPFAM" id="SSF49785">
    <property type="entry name" value="Galactose-binding domain-like"/>
    <property type="match status" value="1"/>
</dbReference>
<dbReference type="InterPro" id="IPR009056">
    <property type="entry name" value="Cyt_c-like_dom"/>
</dbReference>
<dbReference type="InterPro" id="IPR016024">
    <property type="entry name" value="ARM-type_fold"/>
</dbReference>
<feature type="signal peptide" evidence="5">
    <location>
        <begin position="1"/>
        <end position="28"/>
    </location>
</feature>
<evidence type="ECO:0000313" key="7">
    <source>
        <dbReference type="EMBL" id="QDS86743.1"/>
    </source>
</evidence>
<dbReference type="InterPro" id="IPR011041">
    <property type="entry name" value="Quinoprot_gluc/sorb_DH_b-prop"/>
</dbReference>
<keyword evidence="8" id="KW-1185">Reference proteome</keyword>
<dbReference type="InterPro" id="IPR013427">
    <property type="entry name" value="Haem-bd_dom_put"/>
</dbReference>
<name>A0A517LVU5_9BACT</name>
<sequence precursor="true">MHGNRTIRNRFCVLFTSLILFSGGGLTAQEAEWIWAPGFKKDGIPEGRECYFRKSFNVRAQVTGRVTIAADDEYELFVNGRSVGKGSSARKLDEFNITRFLAIGRNVVAVKVVNQRGSTAALAARVQIQAATGGEWFSFSSDESWVVSNAAQPMWQTALYNDRRWLKAQSFGQLGSTIPWDRQADVVAAKSHQDSERFMIQPGFTVQRVFDDEEVGSVIAMAFNEFGHIIASQENGPLLLIFDRDGDSIPEEVRTYCDKVHSCQGILALNGEVFVTGYGPDGAGMYRLSDRDRNGTLEEVRLIVKFGGAPGEHGGHGLTLGPDGMIYCVVGNHVQIKADKGPGTTLKTSYEGDLVPKYEDPGGHALGVKAPGGIVFRTDIEGRSVQRVAGGLRNAYDLAFHPDGGLFVHDSDMESDVGATWYRPTLVFEVAEGAEFGWRSGWSKWPEHYLDRVPSVLETGRGSPTGAAIYEHFAFPAKYQNSLFLADWSEGRILAVDLKKQGAGYTADSEVFLQGQPLNVTDLAVGPQGALYFATGGRGTAGGIYRVLWDGDIPDRVKNLGNGVAAAIRQPQLDSAYARQKIAGVQKELGDEWGELVAGVAFSDDNPPHYRTRAMNLMQLFGPLPSEELILELSHAKSEAVRRKAAEMMGLTPGEQTTQRLTEMLADTDAGVGRSACEALLRSGETAPVEQLLPLLADHDRQLAFAARRLLEQTPMDQWQDIVLQSDQPRVAIVGGLALVTRSTDKAVAKAVLAKMSRLMEDFLSDGDFIDLLRVTEVALHRGKIQPTEVPELRERIAEEFPTGEPRMNREIVRLCAYLQATSIVDRAMEYLRSDDVSEEDRTHVAMHLQFIDYEWTPEQRFELIRFYEEAALADSGSSYPLYMMNVTRDFGKHLTEQEARVILEEGDKWPNAALAAIYKLPRPIDVETAAMLRDLDISISTDQHSSDVYRRLRTGIVAMLAMAGDEDSQSHLRKIWREEPERRTPVAMGLALYPDGENWDYLVRSLNILEPAAAVDVLSQLSSVEIATDDPEALRQVILLGLRAIENGGSPKQSLALLEHWTGFQPTTDSKEPMRPWQEWYARSYPNKPTAELPGDDESKWDMEQLLDYLRTDQGRLGDPAKGREMFTAAQCSSCHRFGNQGQSVGPDLTQVARRFTKQEVIESILFPSHVVSDQYQTKRVMTLDGKVYSGLMSGSDSDKVTIRDVKNQVITIPKADIDQILPSNTSTMPAGLLDTLSLSEISNLLSYLGVLPATQVAETNGSTRQR</sequence>
<evidence type="ECO:0000313" key="8">
    <source>
        <dbReference type="Proteomes" id="UP000319557"/>
    </source>
</evidence>
<keyword evidence="5" id="KW-0732">Signal</keyword>
<protein>
    <recommendedName>
        <fullName evidence="6">Cytochrome c domain-containing protein</fullName>
    </recommendedName>
</protein>
<dbReference type="InterPro" id="IPR011989">
    <property type="entry name" value="ARM-like"/>
</dbReference>
<dbReference type="SUPFAM" id="SSF46626">
    <property type="entry name" value="Cytochrome c"/>
    <property type="match status" value="1"/>
</dbReference>
<dbReference type="Gene3D" id="1.25.10.10">
    <property type="entry name" value="Leucine-rich Repeat Variant"/>
    <property type="match status" value="1"/>
</dbReference>
<evidence type="ECO:0000256" key="3">
    <source>
        <dbReference type="ARBA" id="ARBA00023004"/>
    </source>
</evidence>
<dbReference type="Gene3D" id="1.10.760.10">
    <property type="entry name" value="Cytochrome c-like domain"/>
    <property type="match status" value="1"/>
</dbReference>
<evidence type="ECO:0000256" key="1">
    <source>
        <dbReference type="ARBA" id="ARBA00022617"/>
    </source>
</evidence>
<dbReference type="GO" id="GO:0009055">
    <property type="term" value="F:electron transfer activity"/>
    <property type="evidence" value="ECO:0007669"/>
    <property type="project" value="InterPro"/>
</dbReference>
<organism evidence="7 8">
    <name type="scientific">Rosistilla ulvae</name>
    <dbReference type="NCBI Taxonomy" id="1930277"/>
    <lineage>
        <taxon>Bacteria</taxon>
        <taxon>Pseudomonadati</taxon>
        <taxon>Planctomycetota</taxon>
        <taxon>Planctomycetia</taxon>
        <taxon>Pirellulales</taxon>
        <taxon>Pirellulaceae</taxon>
        <taxon>Rosistilla</taxon>
    </lineage>
</organism>
<dbReference type="InterPro" id="IPR011042">
    <property type="entry name" value="6-blade_b-propeller_TolB-like"/>
</dbReference>
<evidence type="ECO:0000256" key="5">
    <source>
        <dbReference type="SAM" id="SignalP"/>
    </source>
</evidence>
<evidence type="ECO:0000256" key="4">
    <source>
        <dbReference type="PROSITE-ProRule" id="PRU00433"/>
    </source>
</evidence>
<dbReference type="PANTHER" id="PTHR33546:SF1">
    <property type="entry name" value="LARGE, MULTIFUNCTIONAL SECRETED PROTEIN"/>
    <property type="match status" value="1"/>
</dbReference>
<dbReference type="InterPro" id="IPR036909">
    <property type="entry name" value="Cyt_c-like_dom_sf"/>
</dbReference>
<reference evidence="7 8" key="1">
    <citation type="submission" date="2019-02" db="EMBL/GenBank/DDBJ databases">
        <title>Deep-cultivation of Planctomycetes and their phenomic and genomic characterization uncovers novel biology.</title>
        <authorList>
            <person name="Wiegand S."/>
            <person name="Jogler M."/>
            <person name="Boedeker C."/>
            <person name="Pinto D."/>
            <person name="Vollmers J."/>
            <person name="Rivas-Marin E."/>
            <person name="Kohn T."/>
            <person name="Peeters S.H."/>
            <person name="Heuer A."/>
            <person name="Rast P."/>
            <person name="Oberbeckmann S."/>
            <person name="Bunk B."/>
            <person name="Jeske O."/>
            <person name="Meyerdierks A."/>
            <person name="Storesund J.E."/>
            <person name="Kallscheuer N."/>
            <person name="Luecker S."/>
            <person name="Lage O.M."/>
            <person name="Pohl T."/>
            <person name="Merkel B.J."/>
            <person name="Hornburger P."/>
            <person name="Mueller R.-W."/>
            <person name="Bruemmer F."/>
            <person name="Labrenz M."/>
            <person name="Spormann A.M."/>
            <person name="Op den Camp H."/>
            <person name="Overmann J."/>
            <person name="Amann R."/>
            <person name="Jetten M.S.M."/>
            <person name="Mascher T."/>
            <person name="Medema M.H."/>
            <person name="Devos D.P."/>
            <person name="Kaster A.-K."/>
            <person name="Ovreas L."/>
            <person name="Rohde M."/>
            <person name="Galperin M.Y."/>
            <person name="Jogler C."/>
        </authorList>
    </citation>
    <scope>NUCLEOTIDE SEQUENCE [LARGE SCALE GENOMIC DNA]</scope>
    <source>
        <strain evidence="7 8">EC9</strain>
    </source>
</reference>
<dbReference type="InterPro" id="IPR008979">
    <property type="entry name" value="Galactose-bd-like_sf"/>
</dbReference>
<dbReference type="EMBL" id="CP036261">
    <property type="protein sequence ID" value="QDS86743.1"/>
    <property type="molecule type" value="Genomic_DNA"/>
</dbReference>
<dbReference type="Pfam" id="PF23500">
    <property type="entry name" value="DUF7133"/>
    <property type="match status" value="1"/>
</dbReference>
<proteinExistence type="predicted"/>
<dbReference type="Gene3D" id="2.120.10.30">
    <property type="entry name" value="TolB, C-terminal domain"/>
    <property type="match status" value="1"/>
</dbReference>
<dbReference type="InterPro" id="IPR055557">
    <property type="entry name" value="DUF7133"/>
</dbReference>
<keyword evidence="2 4" id="KW-0479">Metal-binding</keyword>
<dbReference type="PROSITE" id="PS51007">
    <property type="entry name" value="CYTC"/>
    <property type="match status" value="1"/>
</dbReference>
<evidence type="ECO:0000256" key="2">
    <source>
        <dbReference type="ARBA" id="ARBA00022723"/>
    </source>
</evidence>
<feature type="chain" id="PRO_5021752365" description="Cytochrome c domain-containing protein" evidence="5">
    <location>
        <begin position="29"/>
        <end position="1268"/>
    </location>
</feature>
<dbReference type="Pfam" id="PF13646">
    <property type="entry name" value="HEAT_2"/>
    <property type="match status" value="1"/>
</dbReference>
<dbReference type="SUPFAM" id="SSF50952">
    <property type="entry name" value="Soluble quinoprotein glucose dehydrogenase"/>
    <property type="match status" value="1"/>
</dbReference>
<dbReference type="NCBIfam" id="TIGR02603">
    <property type="entry name" value="CxxCH_TIGR02603"/>
    <property type="match status" value="1"/>
</dbReference>
<dbReference type="PANTHER" id="PTHR33546">
    <property type="entry name" value="LARGE, MULTIFUNCTIONAL SECRETED PROTEIN-RELATED"/>
    <property type="match status" value="1"/>
</dbReference>
<dbReference type="SUPFAM" id="SSF48371">
    <property type="entry name" value="ARM repeat"/>
    <property type="match status" value="1"/>
</dbReference>
<dbReference type="Gene3D" id="2.60.120.260">
    <property type="entry name" value="Galactose-binding domain-like"/>
    <property type="match status" value="1"/>
</dbReference>
<keyword evidence="3 4" id="KW-0408">Iron</keyword>
<dbReference type="AlphaFoldDB" id="A0A517LVU5"/>
<dbReference type="GO" id="GO:0046872">
    <property type="term" value="F:metal ion binding"/>
    <property type="evidence" value="ECO:0007669"/>
    <property type="project" value="UniProtKB-KW"/>
</dbReference>
<keyword evidence="1 4" id="KW-0349">Heme</keyword>